<proteinExistence type="predicted"/>
<evidence type="ECO:0000256" key="2">
    <source>
        <dbReference type="SAM" id="SignalP"/>
    </source>
</evidence>
<evidence type="ECO:0000256" key="1">
    <source>
        <dbReference type="SAM" id="MobiDB-lite"/>
    </source>
</evidence>
<comment type="caution">
    <text evidence="3">The sequence shown here is derived from an EMBL/GenBank/DDBJ whole genome shotgun (WGS) entry which is preliminary data.</text>
</comment>
<feature type="compositionally biased region" description="Low complexity" evidence="1">
    <location>
        <begin position="53"/>
        <end position="69"/>
    </location>
</feature>
<dbReference type="AlphaFoldDB" id="A0A443VP99"/>
<dbReference type="EMBL" id="QKOX01000008">
    <property type="protein sequence ID" value="RWT23354.1"/>
    <property type="molecule type" value="Genomic_DNA"/>
</dbReference>
<name>A0A443VP99_RAOPL</name>
<evidence type="ECO:0000313" key="3">
    <source>
        <dbReference type="EMBL" id="RWT23354.1"/>
    </source>
</evidence>
<accession>A0A443VP99</accession>
<feature type="chain" id="PRO_5019129749" evidence="2">
    <location>
        <begin position="28"/>
        <end position="183"/>
    </location>
</feature>
<dbReference type="RefSeq" id="WP_128319659.1">
    <property type="nucleotide sequence ID" value="NZ_QKOX01000008.1"/>
</dbReference>
<feature type="region of interest" description="Disordered" evidence="1">
    <location>
        <begin position="52"/>
        <end position="78"/>
    </location>
</feature>
<dbReference type="Pfam" id="PF11072">
    <property type="entry name" value="DUF2859"/>
    <property type="match status" value="1"/>
</dbReference>
<reference evidence="3 4" key="1">
    <citation type="submission" date="2018-06" db="EMBL/GenBank/DDBJ databases">
        <title>Carbapenemase-producing Enterobacteriaceae present in wastewater treatment plant effluent and nearby surface waters in the US.</title>
        <authorList>
            <person name="Mathys D.A."/>
            <person name="Mollenkopf D.F."/>
            <person name="Feicht S.M."/>
            <person name="Adams R.J."/>
            <person name="Albers A.L."/>
            <person name="Stuever D.M."/>
            <person name="Daniels J.B."/>
            <person name="Wittum T.E."/>
        </authorList>
    </citation>
    <scope>NUCLEOTIDE SEQUENCE [LARGE SCALE GENOMIC DNA]</scope>
    <source>
        <strain evidence="3 4">GEO_47_Down_B</strain>
    </source>
</reference>
<keyword evidence="2" id="KW-0732">Signal</keyword>
<gene>
    <name evidence="3" type="ORF">DN603_09655</name>
</gene>
<organism evidence="3 4">
    <name type="scientific">Raoultella planticola</name>
    <name type="common">Klebsiella planticola</name>
    <dbReference type="NCBI Taxonomy" id="575"/>
    <lineage>
        <taxon>Bacteria</taxon>
        <taxon>Pseudomonadati</taxon>
        <taxon>Pseudomonadota</taxon>
        <taxon>Gammaproteobacteria</taxon>
        <taxon>Enterobacterales</taxon>
        <taxon>Enterobacteriaceae</taxon>
        <taxon>Klebsiella/Raoultella group</taxon>
        <taxon>Raoultella</taxon>
    </lineage>
</organism>
<evidence type="ECO:0000313" key="4">
    <source>
        <dbReference type="Proteomes" id="UP000288843"/>
    </source>
</evidence>
<feature type="signal peptide" evidence="2">
    <location>
        <begin position="1"/>
        <end position="27"/>
    </location>
</feature>
<dbReference type="Proteomes" id="UP000288843">
    <property type="component" value="Unassembled WGS sequence"/>
</dbReference>
<protein>
    <submittedName>
        <fullName evidence="3">Integrating conjugative element protein</fullName>
    </submittedName>
</protein>
<dbReference type="InterPro" id="IPR021300">
    <property type="entry name" value="Integr_conj_element_PFL4695"/>
</dbReference>
<dbReference type="NCBIfam" id="TIGR03765">
    <property type="entry name" value="ICE_PFL_4695"/>
    <property type="match status" value="1"/>
</dbReference>
<sequence length="183" mass="19362">MKPTFTAVAARPVLCALLCAGGLPALAGQPPLVVVEDHGGRSALPYYQALDLPPRQSQPSSPRVSVPPSAGKTFSEADMLPVRSERLSPGDEPRRVIQAPGLAPVFLIGDDERSRTWLIERKAALHEISAIGLVVNVGSAKTLAGLRKLAPKLTLSPVSGDDLAQRLGLRHYPVLITATGIEQ</sequence>